<reference evidence="1" key="1">
    <citation type="submission" date="2020-04" db="EMBL/GenBank/DDBJ databases">
        <authorList>
            <person name="Zhang T."/>
        </authorList>
    </citation>
    <scope>NUCLEOTIDE SEQUENCE</scope>
    <source>
        <strain evidence="1">HKST-UBA16</strain>
    </source>
</reference>
<dbReference type="AlphaFoldDB" id="A0A955HXQ3"/>
<evidence type="ECO:0000313" key="2">
    <source>
        <dbReference type="Proteomes" id="UP000748332"/>
    </source>
</evidence>
<evidence type="ECO:0000313" key="1">
    <source>
        <dbReference type="EMBL" id="MCA9374951.1"/>
    </source>
</evidence>
<gene>
    <name evidence="1" type="ORF">KC622_01325</name>
</gene>
<accession>A0A955HXQ3</accession>
<sequence length="104" mass="11763">GSATMQALEEAHLREIVEVLPSNPAEDIVKIVFYRTELDTVLEALKSRLVSELAWVKFTGNEKTYVIFRDKLLVGSLKNNVFINKVQNYAKSLGLNDNLILLNK</sequence>
<protein>
    <submittedName>
        <fullName evidence="1">Uncharacterized protein</fullName>
    </submittedName>
</protein>
<dbReference type="Proteomes" id="UP000748332">
    <property type="component" value="Unassembled WGS sequence"/>
</dbReference>
<proteinExistence type="predicted"/>
<dbReference type="EMBL" id="JAGQLM010000051">
    <property type="protein sequence ID" value="MCA9374951.1"/>
    <property type="molecule type" value="Genomic_DNA"/>
</dbReference>
<comment type="caution">
    <text evidence="1">The sequence shown here is derived from an EMBL/GenBank/DDBJ whole genome shotgun (WGS) entry which is preliminary data.</text>
</comment>
<feature type="non-terminal residue" evidence="1">
    <location>
        <position position="1"/>
    </location>
</feature>
<organism evidence="1 2">
    <name type="scientific">Candidatus Dojkabacteria bacterium</name>
    <dbReference type="NCBI Taxonomy" id="2099670"/>
    <lineage>
        <taxon>Bacteria</taxon>
        <taxon>Candidatus Dojkabacteria</taxon>
    </lineage>
</organism>
<reference evidence="1" key="2">
    <citation type="journal article" date="2021" name="Microbiome">
        <title>Successional dynamics and alternative stable states in a saline activated sludge microbial community over 9 years.</title>
        <authorList>
            <person name="Wang Y."/>
            <person name="Ye J."/>
            <person name="Ju F."/>
            <person name="Liu L."/>
            <person name="Boyd J.A."/>
            <person name="Deng Y."/>
            <person name="Parks D.H."/>
            <person name="Jiang X."/>
            <person name="Yin X."/>
            <person name="Woodcroft B.J."/>
            <person name="Tyson G.W."/>
            <person name="Hugenholtz P."/>
            <person name="Polz M.F."/>
            <person name="Zhang T."/>
        </authorList>
    </citation>
    <scope>NUCLEOTIDE SEQUENCE</scope>
    <source>
        <strain evidence="1">HKST-UBA16</strain>
    </source>
</reference>
<name>A0A955HXQ3_9BACT</name>